<dbReference type="SUPFAM" id="SSF55729">
    <property type="entry name" value="Acyl-CoA N-acyltransferases (Nat)"/>
    <property type="match status" value="1"/>
</dbReference>
<accession>A0A316GCP2</accession>
<keyword evidence="5" id="KW-1185">Reference proteome</keyword>
<keyword evidence="1 4" id="KW-0808">Transferase</keyword>
<evidence type="ECO:0000313" key="4">
    <source>
        <dbReference type="EMBL" id="PWK58654.1"/>
    </source>
</evidence>
<protein>
    <submittedName>
        <fullName evidence="4">GNAT family acetyltransferase</fullName>
    </submittedName>
</protein>
<dbReference type="PROSITE" id="PS51186">
    <property type="entry name" value="GNAT"/>
    <property type="match status" value="1"/>
</dbReference>
<evidence type="ECO:0000313" key="5">
    <source>
        <dbReference type="Proteomes" id="UP000245390"/>
    </source>
</evidence>
<dbReference type="Gene3D" id="3.40.630.30">
    <property type="match status" value="1"/>
</dbReference>
<dbReference type="PANTHER" id="PTHR43877">
    <property type="entry name" value="AMINOALKYLPHOSPHONATE N-ACETYLTRANSFERASE-RELATED-RELATED"/>
    <property type="match status" value="1"/>
</dbReference>
<dbReference type="CDD" id="cd04301">
    <property type="entry name" value="NAT_SF"/>
    <property type="match status" value="1"/>
</dbReference>
<dbReference type="Pfam" id="PF13508">
    <property type="entry name" value="Acetyltransf_7"/>
    <property type="match status" value="1"/>
</dbReference>
<dbReference type="RefSeq" id="WP_241239791.1">
    <property type="nucleotide sequence ID" value="NZ_CP034588.1"/>
</dbReference>
<dbReference type="EMBL" id="QGGV01000001">
    <property type="protein sequence ID" value="PWK58654.1"/>
    <property type="molecule type" value="Genomic_DNA"/>
</dbReference>
<sequence>MARSSDMTSGITLRRATPSDLGAVDALLLRSYPRLLKGAYPPSLLVTAIPLLSRGNPALLASGTYFVVEAGSTIVGAGGWTSSEPGTGRAGAPATGHVRHVATDPERTREGIGRALMAHIFDDARAAGITRLDCLSTLMAVPFYAACGFEAVGPVTVPLRPGIEFPAVRMHRSL</sequence>
<evidence type="ECO:0000256" key="1">
    <source>
        <dbReference type="ARBA" id="ARBA00022679"/>
    </source>
</evidence>
<dbReference type="InterPro" id="IPR050832">
    <property type="entry name" value="Bact_Acetyltransf"/>
</dbReference>
<dbReference type="PANTHER" id="PTHR43877:SF1">
    <property type="entry name" value="ACETYLTRANSFERASE"/>
    <property type="match status" value="1"/>
</dbReference>
<evidence type="ECO:0000259" key="3">
    <source>
        <dbReference type="PROSITE" id="PS51186"/>
    </source>
</evidence>
<evidence type="ECO:0000256" key="2">
    <source>
        <dbReference type="ARBA" id="ARBA00023315"/>
    </source>
</evidence>
<proteinExistence type="predicted"/>
<name>A0A316GCP2_9RHOB</name>
<organism evidence="4 5">
    <name type="scientific">Silicimonas algicola</name>
    <dbReference type="NCBI Taxonomy" id="1826607"/>
    <lineage>
        <taxon>Bacteria</taxon>
        <taxon>Pseudomonadati</taxon>
        <taxon>Pseudomonadota</taxon>
        <taxon>Alphaproteobacteria</taxon>
        <taxon>Rhodobacterales</taxon>
        <taxon>Paracoccaceae</taxon>
    </lineage>
</organism>
<comment type="caution">
    <text evidence="4">The sequence shown here is derived from an EMBL/GenBank/DDBJ whole genome shotgun (WGS) entry which is preliminary data.</text>
</comment>
<dbReference type="GO" id="GO:0016747">
    <property type="term" value="F:acyltransferase activity, transferring groups other than amino-acyl groups"/>
    <property type="evidence" value="ECO:0007669"/>
    <property type="project" value="InterPro"/>
</dbReference>
<reference evidence="4 5" key="1">
    <citation type="submission" date="2018-05" db="EMBL/GenBank/DDBJ databases">
        <title>Genomic Encyclopedia of Type Strains, Phase IV (KMG-IV): sequencing the most valuable type-strain genomes for metagenomic binning, comparative biology and taxonomic classification.</title>
        <authorList>
            <person name="Goeker M."/>
        </authorList>
    </citation>
    <scope>NUCLEOTIDE SEQUENCE [LARGE SCALE GENOMIC DNA]</scope>
    <source>
        <strain evidence="4 5">DSM 103371</strain>
    </source>
</reference>
<dbReference type="Proteomes" id="UP000245390">
    <property type="component" value="Unassembled WGS sequence"/>
</dbReference>
<dbReference type="AlphaFoldDB" id="A0A316GCP2"/>
<dbReference type="InterPro" id="IPR000182">
    <property type="entry name" value="GNAT_dom"/>
</dbReference>
<keyword evidence="2" id="KW-0012">Acyltransferase</keyword>
<dbReference type="InterPro" id="IPR016181">
    <property type="entry name" value="Acyl_CoA_acyltransferase"/>
</dbReference>
<gene>
    <name evidence="4" type="ORF">C8D95_101469</name>
</gene>
<feature type="domain" description="N-acetyltransferase" evidence="3">
    <location>
        <begin position="11"/>
        <end position="174"/>
    </location>
</feature>